<name>A0A8H7CDG6_9AGAR</name>
<reference evidence="1" key="1">
    <citation type="submission" date="2020-05" db="EMBL/GenBank/DDBJ databases">
        <title>Mycena genomes resolve the evolution of fungal bioluminescence.</title>
        <authorList>
            <person name="Tsai I.J."/>
        </authorList>
    </citation>
    <scope>NUCLEOTIDE SEQUENCE</scope>
    <source>
        <strain evidence="1">CCC161011</strain>
    </source>
</reference>
<evidence type="ECO:0008006" key="3">
    <source>
        <dbReference type="Google" id="ProtNLM"/>
    </source>
</evidence>
<dbReference type="Proteomes" id="UP000620124">
    <property type="component" value="Unassembled WGS sequence"/>
</dbReference>
<sequence>MSNLPVELLLAIAHWVKDLDSSLLFNLRLVSKTLNAVAAPLVLRAVTVRDDVQSADGFACLQAGGAVTTNAVQEVVFQGNPAQGHVWGEENISGEAGRAALCISFSGLAKFRNLRILRFEFHNYFHRLRDSPTLNDTSHFLDLQLELFAVLAAHPPPPLVSLTLINITAAPHSLYVSEAFQNIFCPLRTLHISVICDNQRAGAYQQAPLCDFWEVSVPSVLKSATCLTSLNIRSDFPVGVRPAVPMTIHFPALTVLSLRNFILDPAHADYDILEFIVRHKSTLTRLELDECAVYGGEPRTYPRPWHAVLHRLRDELVGLRTLHLTPVESYVDPGPFGYLALLPGTYYLEDYQAATEAKDLNKAALQSMMSTVYSRRAQDP</sequence>
<accession>A0A8H7CDG6</accession>
<evidence type="ECO:0000313" key="1">
    <source>
        <dbReference type="EMBL" id="KAF7333534.1"/>
    </source>
</evidence>
<comment type="caution">
    <text evidence="1">The sequence shown here is derived from an EMBL/GenBank/DDBJ whole genome shotgun (WGS) entry which is preliminary data.</text>
</comment>
<organism evidence="1 2">
    <name type="scientific">Mycena venus</name>
    <dbReference type="NCBI Taxonomy" id="2733690"/>
    <lineage>
        <taxon>Eukaryota</taxon>
        <taxon>Fungi</taxon>
        <taxon>Dikarya</taxon>
        <taxon>Basidiomycota</taxon>
        <taxon>Agaricomycotina</taxon>
        <taxon>Agaricomycetes</taxon>
        <taxon>Agaricomycetidae</taxon>
        <taxon>Agaricales</taxon>
        <taxon>Marasmiineae</taxon>
        <taxon>Mycenaceae</taxon>
        <taxon>Mycena</taxon>
    </lineage>
</organism>
<dbReference type="PANTHER" id="PTHR42057">
    <property type="entry name" value="F-BOX DOMAIN PROTEIN (AFU_ORTHOLOGUE AFUA_4G00200)"/>
    <property type="match status" value="1"/>
</dbReference>
<protein>
    <recommendedName>
        <fullName evidence="3">F-box domain-containing protein</fullName>
    </recommendedName>
</protein>
<dbReference type="EMBL" id="JACAZI010000029">
    <property type="protein sequence ID" value="KAF7333534.1"/>
    <property type="molecule type" value="Genomic_DNA"/>
</dbReference>
<dbReference type="InterPro" id="IPR032675">
    <property type="entry name" value="LRR_dom_sf"/>
</dbReference>
<dbReference type="PANTHER" id="PTHR42057:SF2">
    <property type="entry name" value="F-BOX DOMAIN PROTEIN (AFU_ORTHOLOGUE AFUA_4G00200)-RELATED"/>
    <property type="match status" value="1"/>
</dbReference>
<dbReference type="AlphaFoldDB" id="A0A8H7CDG6"/>
<dbReference type="SUPFAM" id="SSF52047">
    <property type="entry name" value="RNI-like"/>
    <property type="match status" value="1"/>
</dbReference>
<gene>
    <name evidence="1" type="ORF">MVEN_02369700</name>
</gene>
<proteinExistence type="predicted"/>
<keyword evidence="2" id="KW-1185">Reference proteome</keyword>
<dbReference type="OrthoDB" id="3030848at2759"/>
<evidence type="ECO:0000313" key="2">
    <source>
        <dbReference type="Proteomes" id="UP000620124"/>
    </source>
</evidence>
<dbReference type="Gene3D" id="3.80.10.10">
    <property type="entry name" value="Ribonuclease Inhibitor"/>
    <property type="match status" value="1"/>
</dbReference>